<organism evidence="2 3">
    <name type="scientific">Heyndrickxia sporothermodurans</name>
    <dbReference type="NCBI Taxonomy" id="46224"/>
    <lineage>
        <taxon>Bacteria</taxon>
        <taxon>Bacillati</taxon>
        <taxon>Bacillota</taxon>
        <taxon>Bacilli</taxon>
        <taxon>Bacillales</taxon>
        <taxon>Bacillaceae</taxon>
        <taxon>Heyndrickxia</taxon>
    </lineage>
</organism>
<feature type="transmembrane region" description="Helical" evidence="1">
    <location>
        <begin position="32"/>
        <end position="50"/>
    </location>
</feature>
<keyword evidence="3" id="KW-1185">Reference proteome</keyword>
<keyword evidence="1" id="KW-0812">Transmembrane</keyword>
<dbReference type="PATRIC" id="fig|46224.3.peg.2104"/>
<evidence type="ECO:0000313" key="3">
    <source>
        <dbReference type="Proteomes" id="UP000075666"/>
    </source>
</evidence>
<dbReference type="EMBL" id="LQYN01000169">
    <property type="protein sequence ID" value="KYC84230.1"/>
    <property type="molecule type" value="Genomic_DNA"/>
</dbReference>
<evidence type="ECO:0000256" key="1">
    <source>
        <dbReference type="SAM" id="Phobius"/>
    </source>
</evidence>
<evidence type="ECO:0000313" key="2">
    <source>
        <dbReference type="EMBL" id="KYC84230.1"/>
    </source>
</evidence>
<sequence>MEQKTTGNLTNSLKRKDLSKTFFQKNKNMSHCILNDTVIPVIIFIITNILTF</sequence>
<keyword evidence="1" id="KW-1133">Transmembrane helix</keyword>
<gene>
    <name evidence="2" type="ORF">B4102_0961</name>
</gene>
<protein>
    <submittedName>
        <fullName evidence="2">Uncharacterized protein</fullName>
    </submittedName>
</protein>
<dbReference type="Proteomes" id="UP000075666">
    <property type="component" value="Unassembled WGS sequence"/>
</dbReference>
<dbReference type="AlphaFoldDB" id="A0A150KJW7"/>
<comment type="caution">
    <text evidence="2">The sequence shown here is derived from an EMBL/GenBank/DDBJ whole genome shotgun (WGS) entry which is preliminary data.</text>
</comment>
<accession>A0A150KJW7</accession>
<name>A0A150KJW7_9BACI</name>
<dbReference type="STRING" id="46224.B4102_0961"/>
<keyword evidence="1" id="KW-0472">Membrane</keyword>
<reference evidence="2 3" key="1">
    <citation type="submission" date="2016-01" db="EMBL/GenBank/DDBJ databases">
        <title>Genome Sequences of Twelve Sporeforming Bacillus Species Isolated from Foods.</title>
        <authorList>
            <person name="Berendsen E.M."/>
            <person name="Wells-Bennik M.H."/>
            <person name="Krawcyk A.O."/>
            <person name="De Jong A."/>
            <person name="Holsappel S."/>
            <person name="Eijlander R.T."/>
            <person name="Kuipers O.P."/>
        </authorList>
    </citation>
    <scope>NUCLEOTIDE SEQUENCE [LARGE SCALE GENOMIC DNA]</scope>
    <source>
        <strain evidence="2 3">B4102</strain>
    </source>
</reference>
<proteinExistence type="predicted"/>